<comment type="catalytic activity">
    <reaction evidence="11">
        <text>O-phospho-L-threonyl-[protein] + H2O = L-threonyl-[protein] + phosphate</text>
        <dbReference type="Rhea" id="RHEA:47004"/>
        <dbReference type="Rhea" id="RHEA-COMP:11060"/>
        <dbReference type="Rhea" id="RHEA-COMP:11605"/>
        <dbReference type="ChEBI" id="CHEBI:15377"/>
        <dbReference type="ChEBI" id="CHEBI:30013"/>
        <dbReference type="ChEBI" id="CHEBI:43474"/>
        <dbReference type="ChEBI" id="CHEBI:61977"/>
        <dbReference type="EC" id="3.1.3.16"/>
    </reaction>
</comment>
<gene>
    <name evidence="16" type="ORF">C1SCF055_LOCUS13960</name>
</gene>
<comment type="subcellular location">
    <subcellularLocation>
        <location evidence="2">Membrane</location>
        <topology evidence="2">Peripheral membrane protein</topology>
    </subcellularLocation>
</comment>
<evidence type="ECO:0000256" key="7">
    <source>
        <dbReference type="ARBA" id="ARBA00022842"/>
    </source>
</evidence>
<keyword evidence="8 13" id="KW-0904">Protein phosphatase</keyword>
<dbReference type="EMBL" id="CAMXCT030001098">
    <property type="protein sequence ID" value="CAL4773929.1"/>
    <property type="molecule type" value="Genomic_DNA"/>
</dbReference>
<evidence type="ECO:0000256" key="2">
    <source>
        <dbReference type="ARBA" id="ARBA00004170"/>
    </source>
</evidence>
<dbReference type="EC" id="3.1.3.16" evidence="4"/>
<dbReference type="InterPro" id="IPR036457">
    <property type="entry name" value="PPM-type-like_dom_sf"/>
</dbReference>
<dbReference type="EMBL" id="CAMXCT010001098">
    <property type="protein sequence ID" value="CAI3986617.1"/>
    <property type="molecule type" value="Genomic_DNA"/>
</dbReference>
<organism evidence="16">
    <name type="scientific">Cladocopium goreaui</name>
    <dbReference type="NCBI Taxonomy" id="2562237"/>
    <lineage>
        <taxon>Eukaryota</taxon>
        <taxon>Sar</taxon>
        <taxon>Alveolata</taxon>
        <taxon>Dinophyceae</taxon>
        <taxon>Suessiales</taxon>
        <taxon>Symbiodiniaceae</taxon>
        <taxon>Cladocopium</taxon>
    </lineage>
</organism>
<reference evidence="16" key="1">
    <citation type="submission" date="2022-10" db="EMBL/GenBank/DDBJ databases">
        <authorList>
            <person name="Chen Y."/>
            <person name="Dougan E. K."/>
            <person name="Chan C."/>
            <person name="Rhodes N."/>
            <person name="Thang M."/>
        </authorList>
    </citation>
    <scope>NUCLEOTIDE SEQUENCE</scope>
</reference>
<dbReference type="Gene3D" id="3.60.40.10">
    <property type="entry name" value="PPM-type phosphatase domain"/>
    <property type="match status" value="2"/>
</dbReference>
<dbReference type="SUPFAM" id="SSF81606">
    <property type="entry name" value="PP2C-like"/>
    <property type="match status" value="2"/>
</dbReference>
<dbReference type="GO" id="GO:0004722">
    <property type="term" value="F:protein serine/threonine phosphatase activity"/>
    <property type="evidence" value="ECO:0007669"/>
    <property type="project" value="UniProtKB-EC"/>
</dbReference>
<feature type="domain" description="PPM-type phosphatase" evidence="15">
    <location>
        <begin position="98"/>
        <end position="826"/>
    </location>
</feature>
<comment type="caution">
    <text evidence="16">The sequence shown here is derived from an EMBL/GenBank/DDBJ whole genome shotgun (WGS) entry which is preliminary data.</text>
</comment>
<evidence type="ECO:0000256" key="9">
    <source>
        <dbReference type="ARBA" id="ARBA00023211"/>
    </source>
</evidence>
<evidence type="ECO:0000256" key="4">
    <source>
        <dbReference type="ARBA" id="ARBA00013081"/>
    </source>
</evidence>
<dbReference type="Pfam" id="PF00481">
    <property type="entry name" value="PP2C"/>
    <property type="match status" value="2"/>
</dbReference>
<evidence type="ECO:0000256" key="1">
    <source>
        <dbReference type="ARBA" id="ARBA00001936"/>
    </source>
</evidence>
<keyword evidence="7" id="KW-0460">Magnesium</keyword>
<name>A0A9P1FUB6_9DINO</name>
<dbReference type="GO" id="GO:0016020">
    <property type="term" value="C:membrane"/>
    <property type="evidence" value="ECO:0007669"/>
    <property type="project" value="UniProtKB-SubCell"/>
</dbReference>
<keyword evidence="6 13" id="KW-0378">Hydrolase</keyword>
<evidence type="ECO:0000256" key="6">
    <source>
        <dbReference type="ARBA" id="ARBA00022801"/>
    </source>
</evidence>
<dbReference type="SMART" id="SM00332">
    <property type="entry name" value="PP2Cc"/>
    <property type="match status" value="1"/>
</dbReference>
<keyword evidence="9" id="KW-0464">Manganese</keyword>
<dbReference type="Proteomes" id="UP001152797">
    <property type="component" value="Unassembled WGS sequence"/>
</dbReference>
<evidence type="ECO:0000313" key="17">
    <source>
        <dbReference type="EMBL" id="CAL1139992.1"/>
    </source>
</evidence>
<dbReference type="OrthoDB" id="10264738at2759"/>
<proteinExistence type="inferred from homology"/>
<sequence>MLIPCPRHPLKNMERASEHSAPGQDGFDICGTSQRGGNRPPPKHCGSTYWPAQWAHGAPEGISPPALALCRCVAAMGGLLDKPLKEKCIETGGDDRMQWVAADMQGWRQDMEDEHIASTNAGEEFAGCGVYCVFDGHGGKAVSKFCKQHFLQEFVQMTSTMGKPKFGKNKNKKRHCGAHLEPVDMEEILKESFHKMDDMLRDPAFAKELARNVGKVPAGAVEDLQKQLSELSQKQQKGQATVADQSEMKDMCVKLQKLKEAQKGDDFVPDTVGCTAVCVLLRKQEITALLVRLRVSAAGAPSESPWRVAMALLWRLGGVKLHRITLNAALRVCGESRGDAWRTCLALLGMSRADVVTFSSCAMALERRSKWMGSCSLLHLLQRTGVQGDIVAYGTGISACAVGKAWKLALRLFDDLHLQLLQANVVVATSILTSGCSWSSSLQRALRLAIPGDALRVAVAANVGAWRLAAQMASFQPLSPVAVNVVIRCFSRMGLWESAEHILRSLPQQRLRASVVSTSVAPAPRATWRRSLRWLGNAQLQSYVAVLNCCSWQNALGLMHRMPEKALQLDLQTLNSVLVLLSTSRGKGTDLWRFGAVLLEQQSLQPDVLSHHSLAVAMEVDEGTALMLSRVLLDMEVSCLEALRAVELGLAGGFSDELGMAGDVITANAGDSRAVMCRKGQAVELSYDHKPASETEKKRIEASGGWLEDTAGGARVNGNLNLSRAIGDLEYKKRSDLKPEEQTICSTPDIVVRELTPEDEFIVLACDGVWDVMSNQDICDFIRPRLEKRMELKDIAEEVLERCCSEDPAKTNGLGTDNMTVIIVKLNESSTWAVGAES</sequence>
<dbReference type="GO" id="GO:0046872">
    <property type="term" value="F:metal ion binding"/>
    <property type="evidence" value="ECO:0007669"/>
    <property type="project" value="UniProtKB-KW"/>
</dbReference>
<feature type="repeat" description="PPR" evidence="12">
    <location>
        <begin position="479"/>
        <end position="513"/>
    </location>
</feature>
<dbReference type="InterPro" id="IPR011990">
    <property type="entry name" value="TPR-like_helical_dom_sf"/>
</dbReference>
<dbReference type="AlphaFoldDB" id="A0A9P1FUB6"/>
<dbReference type="InterPro" id="IPR001932">
    <property type="entry name" value="PPM-type_phosphatase-like_dom"/>
</dbReference>
<dbReference type="PROSITE" id="PS51375">
    <property type="entry name" value="PPR"/>
    <property type="match status" value="1"/>
</dbReference>
<protein>
    <recommendedName>
        <fullName evidence="4">protein-serine/threonine phosphatase</fullName>
        <ecNumber evidence="4">3.1.3.16</ecNumber>
    </recommendedName>
</protein>
<evidence type="ECO:0000256" key="13">
    <source>
        <dbReference type="RuleBase" id="RU003465"/>
    </source>
</evidence>
<dbReference type="PANTHER" id="PTHR13832">
    <property type="entry name" value="PROTEIN PHOSPHATASE 2C"/>
    <property type="match status" value="1"/>
</dbReference>
<evidence type="ECO:0000259" key="15">
    <source>
        <dbReference type="PROSITE" id="PS51746"/>
    </source>
</evidence>
<evidence type="ECO:0000313" key="18">
    <source>
        <dbReference type="Proteomes" id="UP001152797"/>
    </source>
</evidence>
<feature type="region of interest" description="Disordered" evidence="14">
    <location>
        <begin position="13"/>
        <end position="44"/>
    </location>
</feature>
<dbReference type="Gene3D" id="1.25.40.10">
    <property type="entry name" value="Tetratricopeptide repeat domain"/>
    <property type="match status" value="2"/>
</dbReference>
<dbReference type="PROSITE" id="PS51746">
    <property type="entry name" value="PPM_2"/>
    <property type="match status" value="1"/>
</dbReference>
<dbReference type="InterPro" id="IPR002885">
    <property type="entry name" value="PPR_rpt"/>
</dbReference>
<dbReference type="InterPro" id="IPR015655">
    <property type="entry name" value="PP2C"/>
</dbReference>
<evidence type="ECO:0000256" key="11">
    <source>
        <dbReference type="ARBA" id="ARBA00048336"/>
    </source>
</evidence>
<evidence type="ECO:0000313" key="16">
    <source>
        <dbReference type="EMBL" id="CAI3986617.1"/>
    </source>
</evidence>
<dbReference type="PANTHER" id="PTHR13832:SF803">
    <property type="entry name" value="PROTEIN PHOSPHATASE 1G"/>
    <property type="match status" value="1"/>
</dbReference>
<evidence type="ECO:0000256" key="10">
    <source>
        <dbReference type="ARBA" id="ARBA00047761"/>
    </source>
</evidence>
<comment type="cofactor">
    <cofactor evidence="1">
        <name>Mn(2+)</name>
        <dbReference type="ChEBI" id="CHEBI:29035"/>
    </cofactor>
</comment>
<dbReference type="PROSITE" id="PS01032">
    <property type="entry name" value="PPM_1"/>
    <property type="match status" value="1"/>
</dbReference>
<dbReference type="EMBL" id="CAMXCT020001098">
    <property type="protein sequence ID" value="CAL1139992.1"/>
    <property type="molecule type" value="Genomic_DNA"/>
</dbReference>
<evidence type="ECO:0000256" key="14">
    <source>
        <dbReference type="SAM" id="MobiDB-lite"/>
    </source>
</evidence>
<dbReference type="InterPro" id="IPR000222">
    <property type="entry name" value="PP2C_BS"/>
</dbReference>
<keyword evidence="18" id="KW-1185">Reference proteome</keyword>
<evidence type="ECO:0000256" key="12">
    <source>
        <dbReference type="PROSITE-ProRule" id="PRU00708"/>
    </source>
</evidence>
<dbReference type="CDD" id="cd00143">
    <property type="entry name" value="PP2Cc"/>
    <property type="match status" value="1"/>
</dbReference>
<accession>A0A9P1FUB6</accession>
<comment type="catalytic activity">
    <reaction evidence="10">
        <text>O-phospho-L-seryl-[protein] + H2O = L-seryl-[protein] + phosphate</text>
        <dbReference type="Rhea" id="RHEA:20629"/>
        <dbReference type="Rhea" id="RHEA-COMP:9863"/>
        <dbReference type="Rhea" id="RHEA-COMP:11604"/>
        <dbReference type="ChEBI" id="CHEBI:15377"/>
        <dbReference type="ChEBI" id="CHEBI:29999"/>
        <dbReference type="ChEBI" id="CHEBI:43474"/>
        <dbReference type="ChEBI" id="CHEBI:83421"/>
        <dbReference type="EC" id="3.1.3.16"/>
    </reaction>
</comment>
<keyword evidence="5" id="KW-0479">Metal-binding</keyword>
<evidence type="ECO:0000256" key="5">
    <source>
        <dbReference type="ARBA" id="ARBA00022723"/>
    </source>
</evidence>
<reference evidence="17" key="2">
    <citation type="submission" date="2024-04" db="EMBL/GenBank/DDBJ databases">
        <authorList>
            <person name="Chen Y."/>
            <person name="Shah S."/>
            <person name="Dougan E. K."/>
            <person name="Thang M."/>
            <person name="Chan C."/>
        </authorList>
    </citation>
    <scope>NUCLEOTIDE SEQUENCE [LARGE SCALE GENOMIC DNA]</scope>
</reference>
<evidence type="ECO:0000256" key="3">
    <source>
        <dbReference type="ARBA" id="ARBA00006702"/>
    </source>
</evidence>
<evidence type="ECO:0000256" key="8">
    <source>
        <dbReference type="ARBA" id="ARBA00022912"/>
    </source>
</evidence>
<comment type="similarity">
    <text evidence="3 13">Belongs to the PP2C family.</text>
</comment>